<protein>
    <submittedName>
        <fullName evidence="11">Cytochrome-c peroxidase</fullName>
    </submittedName>
</protein>
<dbReference type="SUPFAM" id="SSF46626">
    <property type="entry name" value="Cytochrome c"/>
    <property type="match status" value="2"/>
</dbReference>
<evidence type="ECO:0000256" key="3">
    <source>
        <dbReference type="ARBA" id="ARBA00022723"/>
    </source>
</evidence>
<proteinExistence type="predicted"/>
<keyword evidence="11" id="KW-0575">Peroxidase</keyword>
<keyword evidence="3 9" id="KW-0479">Metal-binding</keyword>
<keyword evidence="7 9" id="KW-0408">Iron</keyword>
<dbReference type="GO" id="GO:0046872">
    <property type="term" value="F:metal ion binding"/>
    <property type="evidence" value="ECO:0007669"/>
    <property type="project" value="UniProtKB-KW"/>
</dbReference>
<dbReference type="PROSITE" id="PS51007">
    <property type="entry name" value="CYTC"/>
    <property type="match status" value="1"/>
</dbReference>
<evidence type="ECO:0000256" key="6">
    <source>
        <dbReference type="ARBA" id="ARBA00023002"/>
    </source>
</evidence>
<gene>
    <name evidence="11" type="ORF">FUA22_00575</name>
</gene>
<evidence type="ECO:0000256" key="4">
    <source>
        <dbReference type="ARBA" id="ARBA00022729"/>
    </source>
</evidence>
<evidence type="ECO:0000313" key="11">
    <source>
        <dbReference type="EMBL" id="TXG38410.1"/>
    </source>
</evidence>
<dbReference type="OrthoDB" id="9805202at2"/>
<feature type="binding site" description="axial binding residue" evidence="9">
    <location>
        <position position="297"/>
    </location>
    <ligand>
        <name>heme c</name>
        <dbReference type="ChEBI" id="CHEBI:61717"/>
        <label>2</label>
    </ligand>
    <ligandPart>
        <name>Fe</name>
        <dbReference type="ChEBI" id="CHEBI:18248"/>
    </ligandPart>
</feature>
<dbReference type="InterPro" id="IPR004852">
    <property type="entry name" value="Di-haem_cyt_c_peroxidsae"/>
</dbReference>
<dbReference type="InterPro" id="IPR036909">
    <property type="entry name" value="Cyt_c-like_dom_sf"/>
</dbReference>
<dbReference type="InterPro" id="IPR051395">
    <property type="entry name" value="Cytochrome_c_Peroxidase/MauG"/>
</dbReference>
<feature type="binding site" description="covalent" evidence="8">
    <location>
        <position position="78"/>
    </location>
    <ligand>
        <name>heme c</name>
        <dbReference type="ChEBI" id="CHEBI:61717"/>
        <label>1</label>
    </ligand>
</feature>
<feature type="binding site" description="axial binding residue" evidence="9">
    <location>
        <position position="82"/>
    </location>
    <ligand>
        <name>heme c</name>
        <dbReference type="ChEBI" id="CHEBI:61717"/>
        <label>1</label>
    </ligand>
    <ligandPart>
        <name>Fe</name>
        <dbReference type="ChEBI" id="CHEBI:18248"/>
    </ligandPart>
</feature>
<dbReference type="InterPro" id="IPR009056">
    <property type="entry name" value="Cyt_c-like_dom"/>
</dbReference>
<keyword evidence="5" id="KW-0574">Periplasm</keyword>
<feature type="domain" description="Cytochrome c" evidence="10">
    <location>
        <begin position="209"/>
        <end position="322"/>
    </location>
</feature>
<evidence type="ECO:0000313" key="12">
    <source>
        <dbReference type="Proteomes" id="UP000321080"/>
    </source>
</evidence>
<evidence type="ECO:0000256" key="9">
    <source>
        <dbReference type="PIRSR" id="PIRSR000294-2"/>
    </source>
</evidence>
<feature type="binding site" description="axial binding residue" evidence="9">
    <location>
        <position position="227"/>
    </location>
    <ligand>
        <name>heme c</name>
        <dbReference type="ChEBI" id="CHEBI:61717"/>
        <label>2</label>
    </ligand>
    <ligandPart>
        <name>Fe</name>
        <dbReference type="ChEBI" id="CHEBI:18248"/>
    </ligandPart>
</feature>
<feature type="binding site" description="covalent" evidence="8">
    <location>
        <position position="81"/>
    </location>
    <ligand>
        <name>heme c</name>
        <dbReference type="ChEBI" id="CHEBI:61717"/>
        <label>1</label>
    </ligand>
</feature>
<dbReference type="Gene3D" id="1.10.760.10">
    <property type="entry name" value="Cytochrome c-like domain"/>
    <property type="match status" value="2"/>
</dbReference>
<sequence>MKASKSFWVLFFVLAGIQLGYCQTNNNQNAHSLREILKPYFVPVAQDANFLNKELLKIQLGRQLFYDKRLSTNTNVSCFSCHDLSAYGTNGTYYLEQKAKGTLYRDVPSVYNITPLPMFNADGGIESIRKKLKQSLISDHEMAAESENTVVDALEQIDGYKPLFEQSFPEGDAITFDNAVSALQMFIQGLVTPAPIDDFIQGDDTALTRVQIEGGHVFNDKNCYSCHTGSNIGGQMVQKLGVTEEWPNQTDLGYYKVFRNPAYKMFFRVSPLRNVDKTAPYFHDVSGETLVESIKLMGKYERGLVITNEEALKIQEFLKSLTGDLPMEYIKKPSLPQ</sequence>
<feature type="binding site" description="covalent" evidence="8">
    <location>
        <position position="223"/>
    </location>
    <ligand>
        <name>heme c</name>
        <dbReference type="ChEBI" id="CHEBI:61717"/>
        <label>2</label>
    </ligand>
</feature>
<dbReference type="EMBL" id="VRKQ01000008">
    <property type="protein sequence ID" value="TXG38410.1"/>
    <property type="molecule type" value="Genomic_DNA"/>
</dbReference>
<dbReference type="PIRSF" id="PIRSF000294">
    <property type="entry name" value="Cytochrome-c_peroxidase"/>
    <property type="match status" value="1"/>
</dbReference>
<dbReference type="GO" id="GO:0020037">
    <property type="term" value="F:heme binding"/>
    <property type="evidence" value="ECO:0007669"/>
    <property type="project" value="InterPro"/>
</dbReference>
<dbReference type="GO" id="GO:0004130">
    <property type="term" value="F:cytochrome-c peroxidase activity"/>
    <property type="evidence" value="ECO:0007669"/>
    <property type="project" value="TreeGrafter"/>
</dbReference>
<evidence type="ECO:0000256" key="8">
    <source>
        <dbReference type="PIRSR" id="PIRSR000294-1"/>
    </source>
</evidence>
<evidence type="ECO:0000259" key="10">
    <source>
        <dbReference type="PROSITE" id="PS51007"/>
    </source>
</evidence>
<name>A0A5C7GJ84_9FLAO</name>
<evidence type="ECO:0000256" key="2">
    <source>
        <dbReference type="ARBA" id="ARBA00022617"/>
    </source>
</evidence>
<keyword evidence="4" id="KW-0732">Signal</keyword>
<dbReference type="GO" id="GO:0042597">
    <property type="term" value="C:periplasmic space"/>
    <property type="evidence" value="ECO:0007669"/>
    <property type="project" value="UniProtKB-SubCell"/>
</dbReference>
<dbReference type="PANTHER" id="PTHR30600:SF7">
    <property type="entry name" value="CYTOCHROME C PEROXIDASE-RELATED"/>
    <property type="match status" value="1"/>
</dbReference>
<comment type="PTM">
    <text evidence="8">Binds 2 heme groups per subunit.</text>
</comment>
<comment type="cofactor">
    <cofactor evidence="8">
        <name>heme</name>
        <dbReference type="ChEBI" id="CHEBI:30413"/>
    </cofactor>
    <text evidence="8">Binds 2 heme groups.</text>
</comment>
<dbReference type="AlphaFoldDB" id="A0A5C7GJ84"/>
<comment type="caution">
    <text evidence="11">The sequence shown here is derived from an EMBL/GenBank/DDBJ whole genome shotgun (WGS) entry which is preliminary data.</text>
</comment>
<accession>A0A5C7GJ84</accession>
<keyword evidence="12" id="KW-1185">Reference proteome</keyword>
<dbReference type="RefSeq" id="WP_147765554.1">
    <property type="nucleotide sequence ID" value="NZ_VRKQ01000008.1"/>
</dbReference>
<reference evidence="11 12" key="1">
    <citation type="submission" date="2019-08" db="EMBL/GenBank/DDBJ databases">
        <title>Seonamhaeicola sediminis sp. nov., isolated from marine sediment.</title>
        <authorList>
            <person name="Cao W.R."/>
        </authorList>
    </citation>
    <scope>NUCLEOTIDE SEQUENCE [LARGE SCALE GENOMIC DNA]</scope>
    <source>
        <strain evidence="11 12">1505</strain>
    </source>
</reference>
<organism evidence="11 12">
    <name type="scientific">Seonamhaeicola maritimus</name>
    <dbReference type="NCBI Taxonomy" id="2591822"/>
    <lineage>
        <taxon>Bacteria</taxon>
        <taxon>Pseudomonadati</taxon>
        <taxon>Bacteroidota</taxon>
        <taxon>Flavobacteriia</taxon>
        <taxon>Flavobacteriales</taxon>
        <taxon>Flavobacteriaceae</taxon>
    </lineage>
</organism>
<dbReference type="InterPro" id="IPR026259">
    <property type="entry name" value="MauG/Cytc_peroxidase"/>
</dbReference>
<keyword evidence="6" id="KW-0560">Oxidoreductase</keyword>
<dbReference type="Proteomes" id="UP000321080">
    <property type="component" value="Unassembled WGS sequence"/>
</dbReference>
<comment type="subcellular location">
    <subcellularLocation>
        <location evidence="1">Periplasm</location>
    </subcellularLocation>
</comment>
<dbReference type="GO" id="GO:0009055">
    <property type="term" value="F:electron transfer activity"/>
    <property type="evidence" value="ECO:0007669"/>
    <property type="project" value="InterPro"/>
</dbReference>
<feature type="binding site" description="covalent" evidence="8">
    <location>
        <position position="226"/>
    </location>
    <ligand>
        <name>heme c</name>
        <dbReference type="ChEBI" id="CHEBI:61717"/>
        <label>2</label>
    </ligand>
</feature>
<dbReference type="Pfam" id="PF03150">
    <property type="entry name" value="CCP_MauG"/>
    <property type="match status" value="1"/>
</dbReference>
<evidence type="ECO:0000256" key="1">
    <source>
        <dbReference type="ARBA" id="ARBA00004418"/>
    </source>
</evidence>
<dbReference type="PANTHER" id="PTHR30600">
    <property type="entry name" value="CYTOCHROME C PEROXIDASE-RELATED"/>
    <property type="match status" value="1"/>
</dbReference>
<evidence type="ECO:0000256" key="5">
    <source>
        <dbReference type="ARBA" id="ARBA00022764"/>
    </source>
</evidence>
<evidence type="ECO:0000256" key="7">
    <source>
        <dbReference type="ARBA" id="ARBA00023004"/>
    </source>
</evidence>
<keyword evidence="2 8" id="KW-0349">Heme</keyword>